<dbReference type="EMBL" id="CAMKVN010021822">
    <property type="protein sequence ID" value="CAI2199601.1"/>
    <property type="molecule type" value="Genomic_DNA"/>
</dbReference>
<keyword evidence="3" id="KW-1185">Reference proteome</keyword>
<sequence length="60" mass="6609">GPLGIWATKRHGCLRLQKESGGHKRRASRPSRAGNGDNPNPEIGERDFTDMIVAEKGYGY</sequence>
<reference evidence="2" key="1">
    <citation type="submission" date="2022-08" db="EMBL/GenBank/DDBJ databases">
        <authorList>
            <person name="Kallberg Y."/>
            <person name="Tangrot J."/>
            <person name="Rosling A."/>
        </authorList>
    </citation>
    <scope>NUCLEOTIDE SEQUENCE</scope>
    <source>
        <strain evidence="2">Wild A</strain>
    </source>
</reference>
<accession>A0A9W4TB43</accession>
<evidence type="ECO:0000256" key="1">
    <source>
        <dbReference type="SAM" id="MobiDB-lite"/>
    </source>
</evidence>
<dbReference type="Proteomes" id="UP001153678">
    <property type="component" value="Unassembled WGS sequence"/>
</dbReference>
<gene>
    <name evidence="2" type="ORF">FWILDA_LOCUS19155</name>
</gene>
<proteinExistence type="predicted"/>
<feature type="region of interest" description="Disordered" evidence="1">
    <location>
        <begin position="14"/>
        <end position="49"/>
    </location>
</feature>
<feature type="non-terminal residue" evidence="2">
    <location>
        <position position="1"/>
    </location>
</feature>
<evidence type="ECO:0000313" key="2">
    <source>
        <dbReference type="EMBL" id="CAI2199601.1"/>
    </source>
</evidence>
<organism evidence="2 3">
    <name type="scientific">Funneliformis geosporum</name>
    <dbReference type="NCBI Taxonomy" id="1117311"/>
    <lineage>
        <taxon>Eukaryota</taxon>
        <taxon>Fungi</taxon>
        <taxon>Fungi incertae sedis</taxon>
        <taxon>Mucoromycota</taxon>
        <taxon>Glomeromycotina</taxon>
        <taxon>Glomeromycetes</taxon>
        <taxon>Glomerales</taxon>
        <taxon>Glomeraceae</taxon>
        <taxon>Funneliformis</taxon>
    </lineage>
</organism>
<name>A0A9W4TB43_9GLOM</name>
<dbReference type="AlphaFoldDB" id="A0A9W4TB43"/>
<protein>
    <submittedName>
        <fullName evidence="2">12190_t:CDS:1</fullName>
    </submittedName>
</protein>
<comment type="caution">
    <text evidence="2">The sequence shown here is derived from an EMBL/GenBank/DDBJ whole genome shotgun (WGS) entry which is preliminary data.</text>
</comment>
<evidence type="ECO:0000313" key="3">
    <source>
        <dbReference type="Proteomes" id="UP001153678"/>
    </source>
</evidence>